<comment type="caution">
    <text evidence="2">The sequence shown here is derived from an EMBL/GenBank/DDBJ whole genome shotgun (WGS) entry which is preliminary data.</text>
</comment>
<dbReference type="GeneID" id="92089572"/>
<evidence type="ECO:0000313" key="3">
    <source>
        <dbReference type="Proteomes" id="UP001480595"/>
    </source>
</evidence>
<organism evidence="2 3">
    <name type="scientific">Apiospora phragmitis</name>
    <dbReference type="NCBI Taxonomy" id="2905665"/>
    <lineage>
        <taxon>Eukaryota</taxon>
        <taxon>Fungi</taxon>
        <taxon>Dikarya</taxon>
        <taxon>Ascomycota</taxon>
        <taxon>Pezizomycotina</taxon>
        <taxon>Sordariomycetes</taxon>
        <taxon>Xylariomycetidae</taxon>
        <taxon>Amphisphaeriales</taxon>
        <taxon>Apiosporaceae</taxon>
        <taxon>Apiospora</taxon>
    </lineage>
</organism>
<dbReference type="RefSeq" id="XP_066718676.1">
    <property type="nucleotide sequence ID" value="XM_066856509.1"/>
</dbReference>
<accession>A0ABR1VSH5</accession>
<feature type="region of interest" description="Disordered" evidence="1">
    <location>
        <begin position="257"/>
        <end position="298"/>
    </location>
</feature>
<evidence type="ECO:0000256" key="1">
    <source>
        <dbReference type="SAM" id="MobiDB-lite"/>
    </source>
</evidence>
<feature type="region of interest" description="Disordered" evidence="1">
    <location>
        <begin position="54"/>
        <end position="97"/>
    </location>
</feature>
<name>A0ABR1VSH5_9PEZI</name>
<proteinExistence type="predicted"/>
<feature type="compositionally biased region" description="Low complexity" evidence="1">
    <location>
        <begin position="56"/>
        <end position="82"/>
    </location>
</feature>
<gene>
    <name evidence="2" type="ORF">PG994_005100</name>
</gene>
<sequence length="298" mass="31914">MAPFPCGHSVNQQRVARMLEVLPFPASKKKLCADCRTKTSAAILEILNKINDARMNNNNSNSSNTTPTPSSATPTTPGSSRTTPKRPPPATPSLLPINSTTERSAWLAYLLDRLLAHRRALTKTDGKEAWMASHLGEWARVAFLCVGDDDDLKAICDHTVRPKHGSAAEEEVPRALARAALVAYDVDRPNEPAAHRIVAGLNDFIVAAGRSADEVRNFGQVRAVFASAAALRHLASEVSTGATVLYDLFDDFEREATPASRRGSLTGGSGGGSLSRTGSRRVASGLSARLPRTPRTPL</sequence>
<reference evidence="2 3" key="1">
    <citation type="submission" date="2023-01" db="EMBL/GenBank/DDBJ databases">
        <title>Analysis of 21 Apiospora genomes using comparative genomics revels a genus with tremendous synthesis potential of carbohydrate active enzymes and secondary metabolites.</title>
        <authorList>
            <person name="Sorensen T."/>
        </authorList>
    </citation>
    <scope>NUCLEOTIDE SEQUENCE [LARGE SCALE GENOMIC DNA]</scope>
    <source>
        <strain evidence="2 3">CBS 135458</strain>
    </source>
</reference>
<protein>
    <submittedName>
        <fullName evidence="2">Uncharacterized protein</fullName>
    </submittedName>
</protein>
<dbReference type="Proteomes" id="UP001480595">
    <property type="component" value="Unassembled WGS sequence"/>
</dbReference>
<keyword evidence="3" id="KW-1185">Reference proteome</keyword>
<evidence type="ECO:0000313" key="2">
    <source>
        <dbReference type="EMBL" id="KAK8074201.1"/>
    </source>
</evidence>
<dbReference type="EMBL" id="JAQQWL010000005">
    <property type="protein sequence ID" value="KAK8074201.1"/>
    <property type="molecule type" value="Genomic_DNA"/>
</dbReference>